<accession>A0A6P8AWM0</accession>
<reference evidence="2" key="2">
    <citation type="submission" date="2019-10" db="EMBL/GenBank/DDBJ databases">
        <authorList>
            <consortium name="NCBI Genome Project"/>
        </authorList>
    </citation>
    <scope>NUCLEOTIDE SEQUENCE</scope>
    <source>
        <strain evidence="2">NI907</strain>
    </source>
</reference>
<dbReference type="AlphaFoldDB" id="A0A6P8AWM0"/>
<reference evidence="1 2" key="1">
    <citation type="journal article" date="2019" name="Mol. Biol. Evol.">
        <title>Blast fungal genomes show frequent chromosomal changes, gene gains and losses, and effector gene turnover.</title>
        <authorList>
            <person name="Gomez Luciano L.B."/>
            <person name="Jason Tsai I."/>
            <person name="Chuma I."/>
            <person name="Tosa Y."/>
            <person name="Chen Y.H."/>
            <person name="Li J.Y."/>
            <person name="Li M.Y."/>
            <person name="Jade Lu M.Y."/>
            <person name="Nakayashiki H."/>
            <person name="Li W.H."/>
        </authorList>
    </citation>
    <scope>NUCLEOTIDE SEQUENCE [LARGE SCALE GENOMIC DNA]</scope>
    <source>
        <strain evidence="1 2">NI907</strain>
    </source>
</reference>
<dbReference type="KEGG" id="pgri:PgNI_08614"/>
<dbReference type="GeneID" id="41963517"/>
<gene>
    <name evidence="2" type="ORF">PgNI_08614</name>
</gene>
<evidence type="ECO:0000313" key="1">
    <source>
        <dbReference type="Proteomes" id="UP000515153"/>
    </source>
</evidence>
<reference evidence="2" key="3">
    <citation type="submission" date="2025-08" db="UniProtKB">
        <authorList>
            <consortium name="RefSeq"/>
        </authorList>
    </citation>
    <scope>IDENTIFICATION</scope>
    <source>
        <strain evidence="2">NI907</strain>
    </source>
</reference>
<dbReference type="Proteomes" id="UP000515153">
    <property type="component" value="Chromosome V"/>
</dbReference>
<organism evidence="1 2">
    <name type="scientific">Pyricularia grisea</name>
    <name type="common">Crabgrass-specific blast fungus</name>
    <name type="synonym">Magnaporthe grisea</name>
    <dbReference type="NCBI Taxonomy" id="148305"/>
    <lineage>
        <taxon>Eukaryota</taxon>
        <taxon>Fungi</taxon>
        <taxon>Dikarya</taxon>
        <taxon>Ascomycota</taxon>
        <taxon>Pezizomycotina</taxon>
        <taxon>Sordariomycetes</taxon>
        <taxon>Sordariomycetidae</taxon>
        <taxon>Magnaporthales</taxon>
        <taxon>Pyriculariaceae</taxon>
        <taxon>Pyricularia</taxon>
    </lineage>
</organism>
<sequence>MASISPVTMKPKTTCTSQVKTTAPYLFVLDHLKPSAKLGLSVTTPNHQHIPSTAEAIYTKIPPPLPPPKKPKKLTFVCAANPCHLTAVSSVLGKQFSNSRNKSGSTTARLISAMVSSTSSTMNVLQSGSGRCIGSMLRPLESGPWFRSTAQDVNSGQSRCNSLGGAAGATSPVRIGGGHCARDRVGLGGAAATGATTAAAAAAATTNRNGTAMRLVANVVDLVLSILFGGDA</sequence>
<protein>
    <submittedName>
        <fullName evidence="2">Uncharacterized protein</fullName>
    </submittedName>
</protein>
<proteinExistence type="predicted"/>
<name>A0A6P8AWM0_PYRGI</name>
<dbReference type="RefSeq" id="XP_030979313.1">
    <property type="nucleotide sequence ID" value="XM_031128609.1"/>
</dbReference>
<evidence type="ECO:0000313" key="2">
    <source>
        <dbReference type="RefSeq" id="XP_030979313.1"/>
    </source>
</evidence>
<keyword evidence="1" id="KW-1185">Reference proteome</keyword>